<dbReference type="Proteomes" id="UP000243900">
    <property type="component" value="Unassembled WGS sequence"/>
</dbReference>
<dbReference type="InterPro" id="IPR016161">
    <property type="entry name" value="Ald_DH/histidinol_DH"/>
</dbReference>
<name>A0A2P6AQS2_9GAMM</name>
<organism evidence="1 2">
    <name type="scientific">Amnimonas aquatica</name>
    <dbReference type="NCBI Taxonomy" id="2094561"/>
    <lineage>
        <taxon>Bacteria</taxon>
        <taxon>Pseudomonadati</taxon>
        <taxon>Pseudomonadota</taxon>
        <taxon>Gammaproteobacteria</taxon>
        <taxon>Moraxellales</taxon>
        <taxon>Moraxellaceae</taxon>
        <taxon>Amnimonas</taxon>
    </lineage>
</organism>
<dbReference type="RefSeq" id="WP_241146807.1">
    <property type="nucleotide sequence ID" value="NZ_PTQZ01000281.1"/>
</dbReference>
<evidence type="ECO:0000313" key="2">
    <source>
        <dbReference type="Proteomes" id="UP000243900"/>
    </source>
</evidence>
<protein>
    <submittedName>
        <fullName evidence="1">Coniferyl-aldehyde dehydrogenase</fullName>
    </submittedName>
</protein>
<accession>A0A2P6AQS2</accession>
<dbReference type="EMBL" id="PTQZ01000281">
    <property type="protein sequence ID" value="PQA31913.1"/>
    <property type="molecule type" value="Genomic_DNA"/>
</dbReference>
<sequence length="62" mass="6977">MIYEHPGKSLEVSAMEAVFQRQREAFDNAPIATAEQRIAHLKALSDALRRHQDRLGSELSAD</sequence>
<comment type="caution">
    <text evidence="1">The sequence shown here is derived from an EMBL/GenBank/DDBJ whole genome shotgun (WGS) entry which is preliminary data.</text>
</comment>
<reference evidence="2" key="1">
    <citation type="submission" date="2018-02" db="EMBL/GenBank/DDBJ databases">
        <title>Genome sequencing of Solimonas sp. HR-BB.</title>
        <authorList>
            <person name="Lee Y."/>
            <person name="Jeon C.O."/>
        </authorList>
    </citation>
    <scope>NUCLEOTIDE SEQUENCE [LARGE SCALE GENOMIC DNA]</scope>
    <source>
        <strain evidence="2">HR-E</strain>
    </source>
</reference>
<feature type="non-terminal residue" evidence="1">
    <location>
        <position position="62"/>
    </location>
</feature>
<evidence type="ECO:0000313" key="1">
    <source>
        <dbReference type="EMBL" id="PQA31913.1"/>
    </source>
</evidence>
<dbReference type="AlphaFoldDB" id="A0A2P6AQS2"/>
<proteinExistence type="predicted"/>
<dbReference type="SUPFAM" id="SSF53720">
    <property type="entry name" value="ALDH-like"/>
    <property type="match status" value="1"/>
</dbReference>
<dbReference type="GO" id="GO:0016491">
    <property type="term" value="F:oxidoreductase activity"/>
    <property type="evidence" value="ECO:0007669"/>
    <property type="project" value="InterPro"/>
</dbReference>
<gene>
    <name evidence="1" type="ORF">C5O18_09085</name>
</gene>
<keyword evidence="2" id="KW-1185">Reference proteome</keyword>